<dbReference type="PANTHER" id="PTHR45746:SF1">
    <property type="entry name" value="REGULATOR OF G-PROTEIN SIGNALING 9"/>
    <property type="match status" value="1"/>
</dbReference>
<dbReference type="InterPro" id="IPR016137">
    <property type="entry name" value="RGS"/>
</dbReference>
<evidence type="ECO:0000259" key="3">
    <source>
        <dbReference type="PROSITE" id="PS50132"/>
    </source>
</evidence>
<keyword evidence="1" id="KW-0734">Signal transduction inhibitor</keyword>
<dbReference type="Gene3D" id="1.10.167.10">
    <property type="entry name" value="Regulator of G-protein Signalling 4, domain 2"/>
    <property type="match status" value="1"/>
</dbReference>
<name>A0ABQ7THT2_PHRPL</name>
<dbReference type="PANTHER" id="PTHR45746">
    <property type="entry name" value="LP21163P"/>
    <property type="match status" value="1"/>
</dbReference>
<evidence type="ECO:0000313" key="5">
    <source>
        <dbReference type="EMBL" id="KAH0629320.1"/>
    </source>
</evidence>
<dbReference type="InterPro" id="IPR047017">
    <property type="entry name" value="RGS6/7/9/11_DHEX_sf"/>
</dbReference>
<gene>
    <name evidence="5" type="ORF">JD844_011296</name>
</gene>
<dbReference type="CDD" id="cd00068">
    <property type="entry name" value="GGL"/>
    <property type="match status" value="1"/>
</dbReference>
<dbReference type="PROSITE" id="PS50132">
    <property type="entry name" value="RGS"/>
    <property type="match status" value="1"/>
</dbReference>
<dbReference type="Gene3D" id="1.10.10.10">
    <property type="entry name" value="Winged helix-like DNA-binding domain superfamily/Winged helix DNA-binding domain"/>
    <property type="match status" value="1"/>
</dbReference>
<feature type="domain" description="DEP" evidence="4">
    <location>
        <begin position="7"/>
        <end position="82"/>
    </location>
</feature>
<comment type="caution">
    <text evidence="5">The sequence shown here is derived from an EMBL/GenBank/DDBJ whole genome shotgun (WGS) entry which is preliminary data.</text>
</comment>
<protein>
    <recommendedName>
        <fullName evidence="7">Regulator of G-protein signaling 9</fullName>
    </recommendedName>
</protein>
<dbReference type="Pfam" id="PF00610">
    <property type="entry name" value="DEP"/>
    <property type="match status" value="1"/>
</dbReference>
<dbReference type="InterPro" id="IPR015898">
    <property type="entry name" value="G-protein_gamma-like_dom"/>
</dbReference>
<dbReference type="SUPFAM" id="SSF48670">
    <property type="entry name" value="Transducin (heterotrimeric G protein), gamma chain"/>
    <property type="match status" value="1"/>
</dbReference>
<dbReference type="EMBL" id="JAIPUX010000439">
    <property type="protein sequence ID" value="KAH0629320.1"/>
    <property type="molecule type" value="Genomic_DNA"/>
</dbReference>
<feature type="domain" description="RGS" evidence="3">
    <location>
        <begin position="266"/>
        <end position="364"/>
    </location>
</feature>
<feature type="region of interest" description="Disordered" evidence="2">
    <location>
        <begin position="410"/>
        <end position="429"/>
    </location>
</feature>
<dbReference type="InterPro" id="IPR040759">
    <property type="entry name" value="RGS_DHEX"/>
</dbReference>
<dbReference type="CDD" id="cd04450">
    <property type="entry name" value="DEP_RGS7-like"/>
    <property type="match status" value="1"/>
</dbReference>
<dbReference type="SMART" id="SM00315">
    <property type="entry name" value="RGS"/>
    <property type="match status" value="1"/>
</dbReference>
<dbReference type="Gene3D" id="1.10.1240.60">
    <property type="match status" value="1"/>
</dbReference>
<dbReference type="SMART" id="SM00224">
    <property type="entry name" value="GGL"/>
    <property type="match status" value="1"/>
</dbReference>
<accession>A0ABQ7THT2</accession>
<dbReference type="InterPro" id="IPR036388">
    <property type="entry name" value="WH-like_DNA-bd_sf"/>
</dbReference>
<proteinExistence type="predicted"/>
<dbReference type="Gene3D" id="4.10.260.10">
    <property type="entry name" value="Transducin (heterotrimeric G protein), gamma chain"/>
    <property type="match status" value="1"/>
</dbReference>
<dbReference type="PRINTS" id="PR01301">
    <property type="entry name" value="RGSPROTEIN"/>
</dbReference>
<sequence>MVEMQDPRSGIKMNTQKIMVCDIPHAMTGSDILQWIMQRLQITNEEALNLGCMIVKYGYIYPLQDPKNLTLRPDSSLYRFQTPYFWPTQQWAADDTDYAIYLAKKNIKRKGVLEEYEKEHYNMLNKKINHKWDFIIMQAKEQYRAGKERKKEDRYALDCQEKAYWLVHRTPPGMQDTLDYGLDRATDPLENTIMYYQQAINKTRVKSSVSLGGMVKYCDQFRSNDPIISGCLPSNPWQSDDVDFWELNAKLVEIPTKARVERWALNFSELMQDPKGRQNFQLFLKKEFSGENLGFWEACEDLKYGDQSKVKEKAEEIYKTFLAPGARRWINIDGTTMGITVRGLKHPHRYVLDAAQTHIYMLMKKHTKCESSNNPFARKHLRSSPSPVILRQLEEEAKAKEAATNVDITQVMSKLDRRSQLKQEAPPAK</sequence>
<dbReference type="InterPro" id="IPR044926">
    <property type="entry name" value="RGS_subdomain_2"/>
</dbReference>
<dbReference type="SUPFAM" id="SSF48097">
    <property type="entry name" value="Regulator of G-protein signaling, RGS"/>
    <property type="match status" value="1"/>
</dbReference>
<dbReference type="SUPFAM" id="SSF46785">
    <property type="entry name" value="Winged helix' DNA-binding domain"/>
    <property type="match status" value="1"/>
</dbReference>
<dbReference type="Proteomes" id="UP000826234">
    <property type="component" value="Unassembled WGS sequence"/>
</dbReference>
<evidence type="ECO:0000313" key="6">
    <source>
        <dbReference type="Proteomes" id="UP000826234"/>
    </source>
</evidence>
<dbReference type="InterPro" id="IPR036390">
    <property type="entry name" value="WH_DNA-bd_sf"/>
</dbReference>
<dbReference type="InterPro" id="IPR047016">
    <property type="entry name" value="RGS6/7/9/11"/>
</dbReference>
<dbReference type="Pfam" id="PF00615">
    <property type="entry name" value="RGS"/>
    <property type="match status" value="1"/>
</dbReference>
<keyword evidence="6" id="KW-1185">Reference proteome</keyword>
<dbReference type="Pfam" id="PF00631">
    <property type="entry name" value="G-gamma"/>
    <property type="match status" value="1"/>
</dbReference>
<dbReference type="InterPro" id="IPR036305">
    <property type="entry name" value="RGS_sf"/>
</dbReference>
<organism evidence="5 6">
    <name type="scientific">Phrynosoma platyrhinos</name>
    <name type="common">Desert horned lizard</name>
    <dbReference type="NCBI Taxonomy" id="52577"/>
    <lineage>
        <taxon>Eukaryota</taxon>
        <taxon>Metazoa</taxon>
        <taxon>Chordata</taxon>
        <taxon>Craniata</taxon>
        <taxon>Vertebrata</taxon>
        <taxon>Euteleostomi</taxon>
        <taxon>Lepidosauria</taxon>
        <taxon>Squamata</taxon>
        <taxon>Bifurcata</taxon>
        <taxon>Unidentata</taxon>
        <taxon>Episquamata</taxon>
        <taxon>Toxicofera</taxon>
        <taxon>Iguania</taxon>
        <taxon>Phrynosomatidae</taxon>
        <taxon>Phrynosomatinae</taxon>
        <taxon>Phrynosoma</taxon>
    </lineage>
</organism>
<dbReference type="SMART" id="SM00049">
    <property type="entry name" value="DEP"/>
    <property type="match status" value="1"/>
</dbReference>
<reference evidence="5 6" key="1">
    <citation type="journal article" date="2022" name="Gigascience">
        <title>A chromosome-level genome assembly and annotation of the desert horned lizard, Phrynosoma platyrhinos, provides insight into chromosomal rearrangements among reptiles.</title>
        <authorList>
            <person name="Koochekian N."/>
            <person name="Ascanio A."/>
            <person name="Farleigh K."/>
            <person name="Card D.C."/>
            <person name="Schield D.R."/>
            <person name="Castoe T.A."/>
            <person name="Jezkova T."/>
        </authorList>
    </citation>
    <scope>NUCLEOTIDE SEQUENCE [LARGE SCALE GENOMIC DNA]</scope>
    <source>
        <strain evidence="5">NK-2021</strain>
    </source>
</reference>
<dbReference type="InterPro" id="IPR036284">
    <property type="entry name" value="GGL_sf"/>
</dbReference>
<dbReference type="SMART" id="SM01224">
    <property type="entry name" value="G_gamma"/>
    <property type="match status" value="1"/>
</dbReference>
<dbReference type="InterPro" id="IPR000591">
    <property type="entry name" value="DEP_dom"/>
</dbReference>
<evidence type="ECO:0008006" key="7">
    <source>
        <dbReference type="Google" id="ProtNLM"/>
    </source>
</evidence>
<evidence type="ECO:0000256" key="1">
    <source>
        <dbReference type="ARBA" id="ARBA00022700"/>
    </source>
</evidence>
<evidence type="ECO:0000256" key="2">
    <source>
        <dbReference type="SAM" id="MobiDB-lite"/>
    </source>
</evidence>
<dbReference type="Pfam" id="PF18148">
    <property type="entry name" value="RGS_DHEX"/>
    <property type="match status" value="1"/>
</dbReference>
<dbReference type="PROSITE" id="PS50186">
    <property type="entry name" value="DEP"/>
    <property type="match status" value="1"/>
</dbReference>
<evidence type="ECO:0000259" key="4">
    <source>
        <dbReference type="PROSITE" id="PS50186"/>
    </source>
</evidence>